<gene>
    <name evidence="1" type="ORF">KY290_037363</name>
</gene>
<sequence>MAKKKEETGKDTEGINAHNKLHKDAAATRCVACSKSAPSQFSSRRSLEERSIDLTKLLWTAQLILAEDQFIKR</sequence>
<evidence type="ECO:0000313" key="2">
    <source>
        <dbReference type="Proteomes" id="UP000826656"/>
    </source>
</evidence>
<evidence type="ECO:0000313" key="1">
    <source>
        <dbReference type="EMBL" id="KAH0738658.1"/>
    </source>
</evidence>
<accession>A0ABQ7TVY7</accession>
<organism evidence="1 2">
    <name type="scientific">Solanum tuberosum</name>
    <name type="common">Potato</name>
    <dbReference type="NCBI Taxonomy" id="4113"/>
    <lineage>
        <taxon>Eukaryota</taxon>
        <taxon>Viridiplantae</taxon>
        <taxon>Streptophyta</taxon>
        <taxon>Embryophyta</taxon>
        <taxon>Tracheophyta</taxon>
        <taxon>Spermatophyta</taxon>
        <taxon>Magnoliopsida</taxon>
        <taxon>eudicotyledons</taxon>
        <taxon>Gunneridae</taxon>
        <taxon>Pentapetalae</taxon>
        <taxon>asterids</taxon>
        <taxon>lamiids</taxon>
        <taxon>Solanales</taxon>
        <taxon>Solanaceae</taxon>
        <taxon>Solanoideae</taxon>
        <taxon>Solaneae</taxon>
        <taxon>Solanum</taxon>
    </lineage>
</organism>
<dbReference type="Proteomes" id="UP000826656">
    <property type="component" value="Unassembled WGS sequence"/>
</dbReference>
<name>A0ABQ7TVY7_SOLTU</name>
<proteinExistence type="predicted"/>
<protein>
    <submittedName>
        <fullName evidence="1">Uncharacterized protein</fullName>
    </submittedName>
</protein>
<dbReference type="EMBL" id="JAIVGD010000028">
    <property type="protein sequence ID" value="KAH0738658.1"/>
    <property type="molecule type" value="Genomic_DNA"/>
</dbReference>
<reference evidence="1 2" key="1">
    <citation type="journal article" date="2021" name="bioRxiv">
        <title>Chromosome-scale and haplotype-resolved genome assembly of a tetraploid potato cultivar.</title>
        <authorList>
            <person name="Sun H."/>
            <person name="Jiao W.-B."/>
            <person name="Krause K."/>
            <person name="Campoy J.A."/>
            <person name="Goel M."/>
            <person name="Folz-Donahue K."/>
            <person name="Kukat C."/>
            <person name="Huettel B."/>
            <person name="Schneeberger K."/>
        </authorList>
    </citation>
    <scope>NUCLEOTIDE SEQUENCE [LARGE SCALE GENOMIC DNA]</scope>
    <source>
        <strain evidence="1">SolTubOtavaFocal</strain>
        <tissue evidence="1">Leaves</tissue>
    </source>
</reference>
<keyword evidence="2" id="KW-1185">Reference proteome</keyword>
<comment type="caution">
    <text evidence="1">The sequence shown here is derived from an EMBL/GenBank/DDBJ whole genome shotgun (WGS) entry which is preliminary data.</text>
</comment>